<dbReference type="Proteomes" id="UP001595965">
    <property type="component" value="Unassembled WGS sequence"/>
</dbReference>
<dbReference type="PANTHER" id="PTHR36178:SF1">
    <property type="entry name" value="SODIUM_GLUTAMATE SYMPORTER"/>
    <property type="match status" value="1"/>
</dbReference>
<feature type="transmembrane region" description="Helical" evidence="1">
    <location>
        <begin position="323"/>
        <end position="342"/>
    </location>
</feature>
<organism evidence="2 3">
    <name type="scientific">Citricoccus alkalitolerans</name>
    <dbReference type="NCBI Taxonomy" id="246603"/>
    <lineage>
        <taxon>Bacteria</taxon>
        <taxon>Bacillati</taxon>
        <taxon>Actinomycetota</taxon>
        <taxon>Actinomycetes</taxon>
        <taxon>Micrococcales</taxon>
        <taxon>Micrococcaceae</taxon>
        <taxon>Citricoccus</taxon>
    </lineage>
</organism>
<keyword evidence="3" id="KW-1185">Reference proteome</keyword>
<dbReference type="PANTHER" id="PTHR36178">
    <property type="entry name" value="SLR0625 PROTEIN"/>
    <property type="match status" value="1"/>
</dbReference>
<protein>
    <submittedName>
        <fullName evidence="2">Sodium/glutamate symporter</fullName>
    </submittedName>
</protein>
<evidence type="ECO:0000256" key="1">
    <source>
        <dbReference type="SAM" id="Phobius"/>
    </source>
</evidence>
<feature type="transmembrane region" description="Helical" evidence="1">
    <location>
        <begin position="114"/>
        <end position="136"/>
    </location>
</feature>
<dbReference type="EMBL" id="JBHSEN010000001">
    <property type="protein sequence ID" value="MFC4428230.1"/>
    <property type="molecule type" value="Genomic_DNA"/>
</dbReference>
<keyword evidence="1" id="KW-0472">Membrane</keyword>
<feature type="transmembrane region" description="Helical" evidence="1">
    <location>
        <begin position="82"/>
        <end position="102"/>
    </location>
</feature>
<dbReference type="InterPro" id="IPR004445">
    <property type="entry name" value="GltS"/>
</dbReference>
<comment type="caution">
    <text evidence="2">The sequence shown here is derived from an EMBL/GenBank/DDBJ whole genome shotgun (WGS) entry which is preliminary data.</text>
</comment>
<dbReference type="RefSeq" id="WP_344230468.1">
    <property type="nucleotide sequence ID" value="NZ_BAAALH010000002.1"/>
</dbReference>
<reference evidence="3" key="1">
    <citation type="journal article" date="2019" name="Int. J. Syst. Evol. Microbiol.">
        <title>The Global Catalogue of Microorganisms (GCM) 10K type strain sequencing project: providing services to taxonomists for standard genome sequencing and annotation.</title>
        <authorList>
            <consortium name="The Broad Institute Genomics Platform"/>
            <consortium name="The Broad Institute Genome Sequencing Center for Infectious Disease"/>
            <person name="Wu L."/>
            <person name="Ma J."/>
        </authorList>
    </citation>
    <scope>NUCLEOTIDE SEQUENCE [LARGE SCALE GENOMIC DNA]</scope>
    <source>
        <strain evidence="3">CGMCC 1.12125</strain>
    </source>
</reference>
<evidence type="ECO:0000313" key="3">
    <source>
        <dbReference type="Proteomes" id="UP001595965"/>
    </source>
</evidence>
<feature type="transmembrane region" description="Helical" evidence="1">
    <location>
        <begin position="249"/>
        <end position="270"/>
    </location>
</feature>
<feature type="transmembrane region" description="Helical" evidence="1">
    <location>
        <begin position="179"/>
        <end position="203"/>
    </location>
</feature>
<gene>
    <name evidence="2" type="ORF">ACFO0K_00875</name>
</gene>
<feature type="transmembrane region" description="Helical" evidence="1">
    <location>
        <begin position="6"/>
        <end position="27"/>
    </location>
</feature>
<keyword evidence="1" id="KW-1133">Transmembrane helix</keyword>
<feature type="transmembrane region" description="Helical" evidence="1">
    <location>
        <begin position="417"/>
        <end position="437"/>
    </location>
</feature>
<sequence>MEATTVGLAVLLLGLLALVGMLVRATWKVSQKLFLPVSIIAGFIGLLLGPQILGRLAGWAGLPAWEDGGLFGAEVLEVWGELPGLLISVVFATLFLGTRIPSPRRAVRLLGPQLSLGVTFASGQYVIGILLVVLLLGPVFGVSPMFGALIEIGFEGGHGTAAGMAPVMAELGFEEGGDLALAMATVGIVSGVIIGVIAVNWAARSGRSAVLSSAAEMSGSERRGIHPKGERPSGATLTTRGSAIESMTFHIGIVAGAILIGQALLSGLQALEGALWADTVEIFAYVPLFPLAMLGGVIIQVFVDRFDKAEMIDRGTMERIQGMSLDVLIIAALATLSLDAIASNLEPFVILAVAGVAWSALVFFVFAPRYLRSFWFERGISDFGQSMGVTATGLMLLRMADPEAKSPAYEAFGYKQLVFEPFFGGGIITAASIPLLVQFGPYPMLVAMAVLLLIAILSGFFYFGRRPSFDVGKADASTG</sequence>
<accession>A0ABV8XRU7</accession>
<feature type="transmembrane region" description="Helical" evidence="1">
    <location>
        <begin position="444"/>
        <end position="463"/>
    </location>
</feature>
<feature type="transmembrane region" description="Helical" evidence="1">
    <location>
        <begin position="348"/>
        <end position="367"/>
    </location>
</feature>
<feature type="transmembrane region" description="Helical" evidence="1">
    <location>
        <begin position="39"/>
        <end position="62"/>
    </location>
</feature>
<dbReference type="Pfam" id="PF03616">
    <property type="entry name" value="Glt_symporter"/>
    <property type="match status" value="1"/>
</dbReference>
<feature type="transmembrane region" description="Helical" evidence="1">
    <location>
        <begin position="282"/>
        <end position="303"/>
    </location>
</feature>
<keyword evidence="1" id="KW-0812">Transmembrane</keyword>
<name>A0ABV8XRU7_9MICC</name>
<evidence type="ECO:0000313" key="2">
    <source>
        <dbReference type="EMBL" id="MFC4428230.1"/>
    </source>
</evidence>
<proteinExistence type="predicted"/>